<evidence type="ECO:0000313" key="4">
    <source>
        <dbReference type="Proteomes" id="UP001162734"/>
    </source>
</evidence>
<accession>A0ABN6N6L7</accession>
<evidence type="ECO:0000256" key="2">
    <source>
        <dbReference type="SAM" id="Phobius"/>
    </source>
</evidence>
<protein>
    <recommendedName>
        <fullName evidence="5">DUF4337 domain-containing protein</fullName>
    </recommendedName>
</protein>
<gene>
    <name evidence="3" type="ORF">AMPC_19370</name>
</gene>
<dbReference type="EMBL" id="AP025592">
    <property type="protein sequence ID" value="BDG08824.1"/>
    <property type="molecule type" value="Genomic_DNA"/>
</dbReference>
<reference evidence="4" key="1">
    <citation type="journal article" date="2022" name="Int. J. Syst. Evol. Microbiol.">
        <title>Anaeromyxobacter oryzae sp. nov., Anaeromyxobacter diazotrophicus sp. nov. and Anaeromyxobacter paludicola sp. nov., isolated from paddy soils.</title>
        <authorList>
            <person name="Itoh H."/>
            <person name="Xu Z."/>
            <person name="Mise K."/>
            <person name="Masuda Y."/>
            <person name="Ushijima N."/>
            <person name="Hayakawa C."/>
            <person name="Shiratori Y."/>
            <person name="Senoo K."/>
        </authorList>
    </citation>
    <scope>NUCLEOTIDE SEQUENCE [LARGE SCALE GENOMIC DNA]</scope>
    <source>
        <strain evidence="4">Red630</strain>
    </source>
</reference>
<dbReference type="Proteomes" id="UP001162734">
    <property type="component" value="Chromosome"/>
</dbReference>
<feature type="transmembrane region" description="Helical" evidence="2">
    <location>
        <begin position="173"/>
        <end position="192"/>
    </location>
</feature>
<organism evidence="3 4">
    <name type="scientific">Anaeromyxobacter paludicola</name>
    <dbReference type="NCBI Taxonomy" id="2918171"/>
    <lineage>
        <taxon>Bacteria</taxon>
        <taxon>Pseudomonadati</taxon>
        <taxon>Myxococcota</taxon>
        <taxon>Myxococcia</taxon>
        <taxon>Myxococcales</taxon>
        <taxon>Cystobacterineae</taxon>
        <taxon>Anaeromyxobacteraceae</taxon>
        <taxon>Anaeromyxobacter</taxon>
    </lineage>
</organism>
<dbReference type="RefSeq" id="WP_248346076.1">
    <property type="nucleotide sequence ID" value="NZ_AP025592.1"/>
</dbReference>
<keyword evidence="2" id="KW-1133">Transmembrane helix</keyword>
<name>A0ABN6N6L7_9BACT</name>
<keyword evidence="2" id="KW-0472">Membrane</keyword>
<dbReference type="InterPro" id="IPR025570">
    <property type="entry name" value="DUF4337"/>
</dbReference>
<keyword evidence="1" id="KW-0175">Coiled coil</keyword>
<keyword evidence="2" id="KW-0812">Transmembrane</keyword>
<feature type="transmembrane region" description="Helical" evidence="2">
    <location>
        <begin position="147"/>
        <end position="167"/>
    </location>
</feature>
<evidence type="ECO:0000256" key="1">
    <source>
        <dbReference type="SAM" id="Coils"/>
    </source>
</evidence>
<evidence type="ECO:0008006" key="5">
    <source>
        <dbReference type="Google" id="ProtNLM"/>
    </source>
</evidence>
<keyword evidence="4" id="KW-1185">Reference proteome</keyword>
<sequence length="193" mass="20338">MPDEPEIDTDALRERIDEELEREGGGLLRRIALTTAILAALAAITSLRAGATVNEALRLETEATRLQAEASDGWAHFQAKGVKGAVQDAVAAAWLAAGKTPPPAAADARMRYADEQEELAAKAREKERARDERTAEAGHLMHLHHRFALGVALFQVAIALGAVAALARSRLVWRVSLALGLGGLAAALAGLAG</sequence>
<evidence type="ECO:0000313" key="3">
    <source>
        <dbReference type="EMBL" id="BDG08824.1"/>
    </source>
</evidence>
<proteinExistence type="predicted"/>
<feature type="coiled-coil region" evidence="1">
    <location>
        <begin position="105"/>
        <end position="132"/>
    </location>
</feature>
<dbReference type="Pfam" id="PF14235">
    <property type="entry name" value="DUF4337"/>
    <property type="match status" value="1"/>
</dbReference>